<protein>
    <submittedName>
        <fullName evidence="1">Uncharacterized protein</fullName>
    </submittedName>
</protein>
<organism evidence="1 2">
    <name type="scientific">Cupriavidus taiwanensis</name>
    <dbReference type="NCBI Taxonomy" id="164546"/>
    <lineage>
        <taxon>Bacteria</taxon>
        <taxon>Pseudomonadati</taxon>
        <taxon>Pseudomonadota</taxon>
        <taxon>Betaproteobacteria</taxon>
        <taxon>Burkholderiales</taxon>
        <taxon>Burkholderiaceae</taxon>
        <taxon>Cupriavidus</taxon>
    </lineage>
</organism>
<proteinExistence type="predicted"/>
<sequence>MCRDICSVSAIAAAAPGSFPCQPNRKVTGSVSCKQRNSDRLALYQHVLFSCLPWRAITAHPMTNAATNTRQPLDLDVVSS</sequence>
<reference evidence="1 2" key="1">
    <citation type="submission" date="2018-01" db="EMBL/GenBank/DDBJ databases">
        <authorList>
            <person name="Gaut B.S."/>
            <person name="Morton B.R."/>
            <person name="Clegg M.T."/>
            <person name="Duvall M.R."/>
        </authorList>
    </citation>
    <scope>NUCLEOTIDE SEQUENCE [LARGE SCALE GENOMIC DNA]</scope>
    <source>
        <strain evidence="1">Cupriavidus taiwanensis cmp 52</strain>
    </source>
</reference>
<evidence type="ECO:0000313" key="1">
    <source>
        <dbReference type="EMBL" id="SPR97928.1"/>
    </source>
</evidence>
<evidence type="ECO:0000313" key="2">
    <source>
        <dbReference type="Proteomes" id="UP000256805"/>
    </source>
</evidence>
<dbReference type="EMBL" id="OVTA01000015">
    <property type="protein sequence ID" value="SPR97928.1"/>
    <property type="molecule type" value="Genomic_DNA"/>
</dbReference>
<name>A0A375IYB6_9BURK</name>
<accession>A0A375IYB6</accession>
<dbReference type="Proteomes" id="UP000256805">
    <property type="component" value="Unassembled WGS sequence"/>
</dbReference>
<gene>
    <name evidence="1" type="ORF">CBM2634_A220018</name>
</gene>
<dbReference type="AlphaFoldDB" id="A0A375IYB6"/>